<sequence length="254" mass="28988">MIKHSSFPILEFDTDEEAKLNPIHFVREKFKTDQMIITFFPEVIDRLISEKVILLERTIGGENPVYVYHFAEDASTLITLGQVGCPACAGNLDLFHAMGINKVIFCGGGGVLDKDIAVGELLVVDGAIRDEGFSYHYIEASRYIYTDRVVKEKIVRYLKDHDIPHIQGLTWTTDAIFRETRDRIELRKREGAKIVEMEQAGCIAVAQFRGFSYGAIIYGGDDVSQEEWSNRSWRSRNGIRYDLVMLCKELVKRI</sequence>
<dbReference type="GO" id="GO:0003824">
    <property type="term" value="F:catalytic activity"/>
    <property type="evidence" value="ECO:0007669"/>
    <property type="project" value="InterPro"/>
</dbReference>
<protein>
    <submittedName>
        <fullName evidence="2">Nucleoside phosphorylase</fullName>
    </submittedName>
</protein>
<dbReference type="RefSeq" id="WP_207600427.1">
    <property type="nucleotide sequence ID" value="NZ_JAFNJU010000010.1"/>
</dbReference>
<evidence type="ECO:0000313" key="2">
    <source>
        <dbReference type="EMBL" id="MBO1265908.1"/>
    </source>
</evidence>
<dbReference type="InterPro" id="IPR035994">
    <property type="entry name" value="Nucleoside_phosphorylase_sf"/>
</dbReference>
<dbReference type="SUPFAM" id="SSF53167">
    <property type="entry name" value="Purine and uridine phosphorylases"/>
    <property type="match status" value="1"/>
</dbReference>
<dbReference type="GO" id="GO:0009116">
    <property type="term" value="P:nucleoside metabolic process"/>
    <property type="evidence" value="ECO:0007669"/>
    <property type="project" value="InterPro"/>
</dbReference>
<evidence type="ECO:0000259" key="1">
    <source>
        <dbReference type="Pfam" id="PF01048"/>
    </source>
</evidence>
<comment type="caution">
    <text evidence="2">The sequence shown here is derived from an EMBL/GenBank/DDBJ whole genome shotgun (WGS) entry which is preliminary data.</text>
</comment>
<feature type="domain" description="Nucleoside phosphorylase" evidence="1">
    <location>
        <begin position="36"/>
        <end position="221"/>
    </location>
</feature>
<dbReference type="Pfam" id="PF01048">
    <property type="entry name" value="PNP_UDP_1"/>
    <property type="match status" value="1"/>
</dbReference>
<gene>
    <name evidence="2" type="ORF">J3A84_12780</name>
</gene>
<organism evidence="2 3">
    <name type="scientific">Proteiniclasticum aestuarii</name>
    <dbReference type="NCBI Taxonomy" id="2817862"/>
    <lineage>
        <taxon>Bacteria</taxon>
        <taxon>Bacillati</taxon>
        <taxon>Bacillota</taxon>
        <taxon>Clostridia</taxon>
        <taxon>Eubacteriales</taxon>
        <taxon>Clostridiaceae</taxon>
        <taxon>Proteiniclasticum</taxon>
    </lineage>
</organism>
<keyword evidence="3" id="KW-1185">Reference proteome</keyword>
<dbReference type="Proteomes" id="UP000664218">
    <property type="component" value="Unassembled WGS sequence"/>
</dbReference>
<evidence type="ECO:0000313" key="3">
    <source>
        <dbReference type="Proteomes" id="UP000664218"/>
    </source>
</evidence>
<reference evidence="2" key="1">
    <citation type="submission" date="2021-03" db="EMBL/GenBank/DDBJ databases">
        <title>Proteiniclasticum marinus sp. nov., isolated from tidal flat sediment.</title>
        <authorList>
            <person name="Namirimu T."/>
            <person name="Yang J.-A."/>
            <person name="Yang S.-H."/>
            <person name="Kim Y.-J."/>
            <person name="Kwon K.K."/>
        </authorList>
    </citation>
    <scope>NUCLEOTIDE SEQUENCE</scope>
    <source>
        <strain evidence="2">SCR006</strain>
    </source>
</reference>
<dbReference type="Gene3D" id="3.40.50.1580">
    <property type="entry name" value="Nucleoside phosphorylase domain"/>
    <property type="match status" value="1"/>
</dbReference>
<dbReference type="AlphaFoldDB" id="A0A939HCH4"/>
<dbReference type="InterPro" id="IPR000845">
    <property type="entry name" value="Nucleoside_phosphorylase_d"/>
</dbReference>
<accession>A0A939HCH4</accession>
<dbReference type="EMBL" id="JAFNJU010000010">
    <property type="protein sequence ID" value="MBO1265908.1"/>
    <property type="molecule type" value="Genomic_DNA"/>
</dbReference>
<dbReference type="CDD" id="cd09007">
    <property type="entry name" value="NP-I_spr0068"/>
    <property type="match status" value="1"/>
</dbReference>
<proteinExistence type="predicted"/>
<name>A0A939HCH4_9CLOT</name>